<dbReference type="Proteomes" id="UP001231189">
    <property type="component" value="Unassembled WGS sequence"/>
</dbReference>
<dbReference type="EMBL" id="JAUUTY010000003">
    <property type="protein sequence ID" value="KAK1670609.1"/>
    <property type="molecule type" value="Genomic_DNA"/>
</dbReference>
<organism evidence="2 3">
    <name type="scientific">Lolium multiflorum</name>
    <name type="common">Italian ryegrass</name>
    <name type="synonym">Lolium perenne subsp. multiflorum</name>
    <dbReference type="NCBI Taxonomy" id="4521"/>
    <lineage>
        <taxon>Eukaryota</taxon>
        <taxon>Viridiplantae</taxon>
        <taxon>Streptophyta</taxon>
        <taxon>Embryophyta</taxon>
        <taxon>Tracheophyta</taxon>
        <taxon>Spermatophyta</taxon>
        <taxon>Magnoliopsida</taxon>
        <taxon>Liliopsida</taxon>
        <taxon>Poales</taxon>
        <taxon>Poaceae</taxon>
        <taxon>BOP clade</taxon>
        <taxon>Pooideae</taxon>
        <taxon>Poodae</taxon>
        <taxon>Poeae</taxon>
        <taxon>Poeae Chloroplast Group 2 (Poeae type)</taxon>
        <taxon>Loliodinae</taxon>
        <taxon>Loliinae</taxon>
        <taxon>Lolium</taxon>
    </lineage>
</organism>
<feature type="region of interest" description="Disordered" evidence="1">
    <location>
        <begin position="1"/>
        <end position="25"/>
    </location>
</feature>
<evidence type="ECO:0000313" key="3">
    <source>
        <dbReference type="Proteomes" id="UP001231189"/>
    </source>
</evidence>
<keyword evidence="3" id="KW-1185">Reference proteome</keyword>
<gene>
    <name evidence="2" type="ORF">QYE76_058768</name>
</gene>
<name>A0AAD8T6W8_LOLMU</name>
<evidence type="ECO:0000313" key="2">
    <source>
        <dbReference type="EMBL" id="KAK1670609.1"/>
    </source>
</evidence>
<dbReference type="AlphaFoldDB" id="A0AAD8T6W8"/>
<comment type="caution">
    <text evidence="2">The sequence shown here is derived from an EMBL/GenBank/DDBJ whole genome shotgun (WGS) entry which is preliminary data.</text>
</comment>
<evidence type="ECO:0000256" key="1">
    <source>
        <dbReference type="SAM" id="MobiDB-lite"/>
    </source>
</evidence>
<protein>
    <submittedName>
        <fullName evidence="2">Uncharacterized protein</fullName>
    </submittedName>
</protein>
<accession>A0AAD8T6W8</accession>
<reference evidence="2" key="1">
    <citation type="submission" date="2023-07" db="EMBL/GenBank/DDBJ databases">
        <title>A chromosome-level genome assembly of Lolium multiflorum.</title>
        <authorList>
            <person name="Chen Y."/>
            <person name="Copetti D."/>
            <person name="Kolliker R."/>
            <person name="Studer B."/>
        </authorList>
    </citation>
    <scope>NUCLEOTIDE SEQUENCE</scope>
    <source>
        <strain evidence="2">02402/16</strain>
        <tissue evidence="2">Leaf</tissue>
    </source>
</reference>
<proteinExistence type="predicted"/>
<sequence length="70" mass="6925">MPSCPRSGSAKLSGTGAITRESGGGGMEVVPWGTAAVAGADVVVDIGVGASRICCVKATEGTAWESKVRM</sequence>